<dbReference type="NCBIfam" id="TIGR01730">
    <property type="entry name" value="RND_mfp"/>
    <property type="match status" value="1"/>
</dbReference>
<dbReference type="Pfam" id="PF25876">
    <property type="entry name" value="HH_MFP_RND"/>
    <property type="match status" value="1"/>
</dbReference>
<keyword evidence="3" id="KW-0732">Signal</keyword>
<dbReference type="PROSITE" id="PS51257">
    <property type="entry name" value="PROKAR_LIPOPROTEIN"/>
    <property type="match status" value="1"/>
</dbReference>
<feature type="domain" description="Multidrug resistance protein MdtA-like barrel-sandwich hybrid" evidence="5">
    <location>
        <begin position="61"/>
        <end position="204"/>
    </location>
</feature>
<dbReference type="PANTHER" id="PTHR30158:SF3">
    <property type="entry name" value="MULTIDRUG EFFLUX PUMP SUBUNIT ACRA-RELATED"/>
    <property type="match status" value="1"/>
</dbReference>
<feature type="chain" id="PRO_5021271297" evidence="3">
    <location>
        <begin position="19"/>
        <end position="388"/>
    </location>
</feature>
<comment type="caution">
    <text evidence="8">The sequence shown here is derived from an EMBL/GenBank/DDBJ whole genome shotgun (WGS) entry which is preliminary data.</text>
</comment>
<dbReference type="FunFam" id="2.40.420.20:FF:000001">
    <property type="entry name" value="Efflux RND transporter periplasmic adaptor subunit"/>
    <property type="match status" value="1"/>
</dbReference>
<dbReference type="OrthoDB" id="9783047at2"/>
<feature type="domain" description="Multidrug resistance protein MdtA-like alpha-helical hairpin" evidence="4">
    <location>
        <begin position="102"/>
        <end position="171"/>
    </location>
</feature>
<dbReference type="GO" id="GO:0005886">
    <property type="term" value="C:plasma membrane"/>
    <property type="evidence" value="ECO:0007669"/>
    <property type="project" value="TreeGrafter"/>
</dbReference>
<keyword evidence="9" id="KW-1185">Reference proteome</keyword>
<dbReference type="Gene3D" id="2.40.50.100">
    <property type="match status" value="1"/>
</dbReference>
<evidence type="ECO:0000256" key="3">
    <source>
        <dbReference type="SAM" id="SignalP"/>
    </source>
</evidence>
<dbReference type="Gene3D" id="2.40.420.20">
    <property type="match status" value="1"/>
</dbReference>
<evidence type="ECO:0000259" key="6">
    <source>
        <dbReference type="Pfam" id="PF25944"/>
    </source>
</evidence>
<feature type="signal peptide" evidence="3">
    <location>
        <begin position="1"/>
        <end position="18"/>
    </location>
</feature>
<feature type="domain" description="Multidrug resistance protein MdtA-like C-terminal permuted SH3" evidence="7">
    <location>
        <begin position="302"/>
        <end position="364"/>
    </location>
</feature>
<evidence type="ECO:0000313" key="8">
    <source>
        <dbReference type="EMBL" id="TFW31799.1"/>
    </source>
</evidence>
<dbReference type="InterPro" id="IPR058626">
    <property type="entry name" value="MdtA-like_b-barrel"/>
</dbReference>
<dbReference type="Pfam" id="PF25917">
    <property type="entry name" value="BSH_RND"/>
    <property type="match status" value="1"/>
</dbReference>
<reference evidence="8 9" key="1">
    <citation type="submission" date="2019-03" db="EMBL/GenBank/DDBJ databases">
        <title>Draft genome of Massilia hortus sp. nov., a novel bacterial species of the Oxalobacteraceae family.</title>
        <authorList>
            <person name="Peta V."/>
            <person name="Raths R."/>
            <person name="Bucking H."/>
        </authorList>
    </citation>
    <scope>NUCLEOTIDE SEQUENCE [LARGE SCALE GENOMIC DNA]</scope>
    <source>
        <strain evidence="8 9">ONC3</strain>
    </source>
</reference>
<proteinExistence type="inferred from homology"/>
<evidence type="ECO:0000313" key="9">
    <source>
        <dbReference type="Proteomes" id="UP000297258"/>
    </source>
</evidence>
<evidence type="ECO:0000259" key="5">
    <source>
        <dbReference type="Pfam" id="PF25917"/>
    </source>
</evidence>
<accession>A0A4Y9SY68</accession>
<dbReference type="EMBL" id="SPUM01000081">
    <property type="protein sequence ID" value="TFW31799.1"/>
    <property type="molecule type" value="Genomic_DNA"/>
</dbReference>
<evidence type="ECO:0000259" key="4">
    <source>
        <dbReference type="Pfam" id="PF25876"/>
    </source>
</evidence>
<organism evidence="8 9">
    <name type="scientific">Massilia horti</name>
    <dbReference type="NCBI Taxonomy" id="2562153"/>
    <lineage>
        <taxon>Bacteria</taxon>
        <taxon>Pseudomonadati</taxon>
        <taxon>Pseudomonadota</taxon>
        <taxon>Betaproteobacteria</taxon>
        <taxon>Burkholderiales</taxon>
        <taxon>Oxalobacteraceae</taxon>
        <taxon>Telluria group</taxon>
        <taxon>Massilia</taxon>
    </lineage>
</organism>
<dbReference type="GO" id="GO:0030313">
    <property type="term" value="C:cell envelope"/>
    <property type="evidence" value="ECO:0007669"/>
    <property type="project" value="UniProtKB-SubCell"/>
</dbReference>
<feature type="domain" description="Multidrug resistance protein MdtA-like beta-barrel" evidence="6">
    <location>
        <begin position="208"/>
        <end position="298"/>
    </location>
</feature>
<dbReference type="Pfam" id="PF25944">
    <property type="entry name" value="Beta-barrel_RND"/>
    <property type="match status" value="1"/>
</dbReference>
<dbReference type="RefSeq" id="WP_135190139.1">
    <property type="nucleotide sequence ID" value="NZ_SPUM01000081.1"/>
</dbReference>
<dbReference type="Pfam" id="PF25967">
    <property type="entry name" value="RND-MFP_C"/>
    <property type="match status" value="1"/>
</dbReference>
<evidence type="ECO:0000256" key="2">
    <source>
        <dbReference type="ARBA" id="ARBA00009477"/>
    </source>
</evidence>
<comment type="subcellular location">
    <subcellularLocation>
        <location evidence="1">Cell envelope</location>
    </subcellularLocation>
</comment>
<dbReference type="Proteomes" id="UP000297258">
    <property type="component" value="Unassembled WGS sequence"/>
</dbReference>
<dbReference type="InterPro" id="IPR058624">
    <property type="entry name" value="MdtA-like_HH"/>
</dbReference>
<dbReference type="AlphaFoldDB" id="A0A4Y9SY68"/>
<dbReference type="InterPro" id="IPR006143">
    <property type="entry name" value="RND_pump_MFP"/>
</dbReference>
<dbReference type="InterPro" id="IPR058625">
    <property type="entry name" value="MdtA-like_BSH"/>
</dbReference>
<dbReference type="InterPro" id="IPR058627">
    <property type="entry name" value="MdtA-like_C"/>
</dbReference>
<protein>
    <submittedName>
        <fullName evidence="8">Efflux RND transporter periplasmic adaptor subunit</fullName>
    </submittedName>
</protein>
<name>A0A4Y9SY68_9BURK</name>
<dbReference type="SUPFAM" id="SSF111369">
    <property type="entry name" value="HlyD-like secretion proteins"/>
    <property type="match status" value="1"/>
</dbReference>
<dbReference type="Gene3D" id="1.10.287.470">
    <property type="entry name" value="Helix hairpin bin"/>
    <property type="match status" value="1"/>
</dbReference>
<dbReference type="PANTHER" id="PTHR30158">
    <property type="entry name" value="ACRA/E-RELATED COMPONENT OF DRUG EFFLUX TRANSPORTER"/>
    <property type="match status" value="1"/>
</dbReference>
<comment type="similarity">
    <text evidence="2">Belongs to the membrane fusion protein (MFP) (TC 8.A.1) family.</text>
</comment>
<evidence type="ECO:0000256" key="1">
    <source>
        <dbReference type="ARBA" id="ARBA00004196"/>
    </source>
</evidence>
<sequence length="388" mass="40917">MRARLLAALALAWPGFVAVLGGCNRAPPPAPPPPPQVTVALVRRAAVPIVIELPGRTSPYRVAQVRARVDGIVLKRQFIEGSDVKIGQRLYQIDPAPYRAALNNARASVLKAQANLMAQRAQAERYHALIAAQAVSKQDYDNSVSGQGQAVADVASARAMVETAQINLGYTDVTAPITGRVGISAVTEGAYVQASAATLMATIQQIDPIYVDLTQSSVQALALRRDVASGKVRLSGPGQPKVDVLLEDGSVYPIAGQLQFTDITVDQGTGSVTVRAIVENPRHVLLPGMFVRARLTEAVNEDALLVPQIGVTRNPSGQATVLVVGPDKKVQLRTVQVSRTYGTDWVVTGGLAEGEAVIVAGMQKAKPGATVQVTDTMANPAPHTDDGR</sequence>
<dbReference type="Gene3D" id="2.40.30.170">
    <property type="match status" value="1"/>
</dbReference>
<dbReference type="GO" id="GO:0022857">
    <property type="term" value="F:transmembrane transporter activity"/>
    <property type="evidence" value="ECO:0007669"/>
    <property type="project" value="InterPro"/>
</dbReference>
<gene>
    <name evidence="8" type="ORF">E4O92_12670</name>
</gene>
<evidence type="ECO:0000259" key="7">
    <source>
        <dbReference type="Pfam" id="PF25967"/>
    </source>
</evidence>
<dbReference type="GO" id="GO:0046677">
    <property type="term" value="P:response to antibiotic"/>
    <property type="evidence" value="ECO:0007669"/>
    <property type="project" value="TreeGrafter"/>
</dbReference>